<dbReference type="GO" id="GO:0046677">
    <property type="term" value="P:response to antibiotic"/>
    <property type="evidence" value="ECO:0007669"/>
    <property type="project" value="TreeGrafter"/>
</dbReference>
<feature type="signal peptide" evidence="3">
    <location>
        <begin position="1"/>
        <end position="25"/>
    </location>
</feature>
<evidence type="ECO:0000256" key="1">
    <source>
        <dbReference type="ARBA" id="ARBA00004196"/>
    </source>
</evidence>
<evidence type="ECO:0000259" key="7">
    <source>
        <dbReference type="Pfam" id="PF25967"/>
    </source>
</evidence>
<dbReference type="InterPro" id="IPR058626">
    <property type="entry name" value="MdtA-like_b-barrel"/>
</dbReference>
<dbReference type="GO" id="GO:0022857">
    <property type="term" value="F:transmembrane transporter activity"/>
    <property type="evidence" value="ECO:0007669"/>
    <property type="project" value="InterPro"/>
</dbReference>
<protein>
    <submittedName>
        <fullName evidence="8">Efflux RND transporter periplasmic adaptor subunit</fullName>
    </submittedName>
</protein>
<dbReference type="InterPro" id="IPR058627">
    <property type="entry name" value="MdtA-like_C"/>
</dbReference>
<evidence type="ECO:0000313" key="9">
    <source>
        <dbReference type="Proteomes" id="UP000462014"/>
    </source>
</evidence>
<proteinExistence type="inferred from homology"/>
<keyword evidence="3" id="KW-0732">Signal</keyword>
<dbReference type="Pfam" id="PF25967">
    <property type="entry name" value="RND-MFP_C"/>
    <property type="match status" value="1"/>
</dbReference>
<dbReference type="Gene3D" id="2.40.30.170">
    <property type="match status" value="1"/>
</dbReference>
<dbReference type="InterPro" id="IPR058624">
    <property type="entry name" value="MdtA-like_HH"/>
</dbReference>
<dbReference type="SUPFAM" id="SSF111369">
    <property type="entry name" value="HlyD-like secretion proteins"/>
    <property type="match status" value="1"/>
</dbReference>
<dbReference type="NCBIfam" id="TIGR01730">
    <property type="entry name" value="RND_mfp"/>
    <property type="match status" value="1"/>
</dbReference>
<feature type="domain" description="Multidrug resistance protein MdtA-like beta-barrel" evidence="6">
    <location>
        <begin position="223"/>
        <end position="307"/>
    </location>
</feature>
<dbReference type="GO" id="GO:0005886">
    <property type="term" value="C:plasma membrane"/>
    <property type="evidence" value="ECO:0007669"/>
    <property type="project" value="TreeGrafter"/>
</dbReference>
<evidence type="ECO:0000256" key="3">
    <source>
        <dbReference type="SAM" id="SignalP"/>
    </source>
</evidence>
<evidence type="ECO:0000259" key="6">
    <source>
        <dbReference type="Pfam" id="PF25944"/>
    </source>
</evidence>
<feature type="domain" description="Multidrug resistance protein MdtA-like C-terminal permuted SH3" evidence="7">
    <location>
        <begin position="312"/>
        <end position="372"/>
    </location>
</feature>
<feature type="domain" description="Multidrug resistance protein MdtA-like barrel-sandwich hybrid" evidence="5">
    <location>
        <begin position="72"/>
        <end position="213"/>
    </location>
</feature>
<dbReference type="Pfam" id="PF25876">
    <property type="entry name" value="HH_MFP_RND"/>
    <property type="match status" value="1"/>
</dbReference>
<evidence type="ECO:0000256" key="2">
    <source>
        <dbReference type="ARBA" id="ARBA00009477"/>
    </source>
</evidence>
<keyword evidence="9" id="KW-1185">Reference proteome</keyword>
<dbReference type="EMBL" id="WPIK01000011">
    <property type="protein sequence ID" value="MVN22525.1"/>
    <property type="molecule type" value="Genomic_DNA"/>
</dbReference>
<dbReference type="InterPro" id="IPR006143">
    <property type="entry name" value="RND_pump_MFP"/>
</dbReference>
<dbReference type="Pfam" id="PF25944">
    <property type="entry name" value="Beta-barrel_RND"/>
    <property type="match status" value="1"/>
</dbReference>
<dbReference type="Pfam" id="PF25917">
    <property type="entry name" value="BSH_RND"/>
    <property type="match status" value="1"/>
</dbReference>
<organism evidence="8 9">
    <name type="scientific">Mucilaginibacter arboris</name>
    <dbReference type="NCBI Taxonomy" id="2682090"/>
    <lineage>
        <taxon>Bacteria</taxon>
        <taxon>Pseudomonadati</taxon>
        <taxon>Bacteroidota</taxon>
        <taxon>Sphingobacteriia</taxon>
        <taxon>Sphingobacteriales</taxon>
        <taxon>Sphingobacteriaceae</taxon>
        <taxon>Mucilaginibacter</taxon>
    </lineage>
</organism>
<reference evidence="8 9" key="1">
    <citation type="submission" date="2019-12" db="EMBL/GenBank/DDBJ databases">
        <title>Mucilaginibacter sp. HMF7410 genome sequencing and assembly.</title>
        <authorList>
            <person name="Kang H."/>
            <person name="Cha I."/>
            <person name="Kim H."/>
            <person name="Joh K."/>
        </authorList>
    </citation>
    <scope>NUCLEOTIDE SEQUENCE [LARGE SCALE GENOMIC DNA]</scope>
    <source>
        <strain evidence="8 9">HMF7410</strain>
    </source>
</reference>
<dbReference type="InterPro" id="IPR058625">
    <property type="entry name" value="MdtA-like_BSH"/>
</dbReference>
<comment type="subcellular location">
    <subcellularLocation>
        <location evidence="1">Cell envelope</location>
    </subcellularLocation>
</comment>
<dbReference type="Gene3D" id="1.10.287.470">
    <property type="entry name" value="Helix hairpin bin"/>
    <property type="match status" value="1"/>
</dbReference>
<dbReference type="PANTHER" id="PTHR30158:SF23">
    <property type="entry name" value="MULTIDRUG RESISTANCE PROTEIN MEXA"/>
    <property type="match status" value="1"/>
</dbReference>
<evidence type="ECO:0000313" key="8">
    <source>
        <dbReference type="EMBL" id="MVN22525.1"/>
    </source>
</evidence>
<accession>A0A7K1SYY4</accession>
<gene>
    <name evidence="8" type="ORF">GO621_13385</name>
</gene>
<dbReference type="PANTHER" id="PTHR30158">
    <property type="entry name" value="ACRA/E-RELATED COMPONENT OF DRUG EFFLUX TRANSPORTER"/>
    <property type="match status" value="1"/>
</dbReference>
<dbReference type="GO" id="GO:0030313">
    <property type="term" value="C:cell envelope"/>
    <property type="evidence" value="ECO:0007669"/>
    <property type="project" value="UniProtKB-SubCell"/>
</dbReference>
<name>A0A7K1SYY4_9SPHI</name>
<comment type="caution">
    <text evidence="8">The sequence shown here is derived from an EMBL/GenBank/DDBJ whole genome shotgun (WGS) entry which is preliminary data.</text>
</comment>
<dbReference type="RefSeq" id="WP_157567868.1">
    <property type="nucleotide sequence ID" value="NZ_WPIK01000011.1"/>
</dbReference>
<comment type="similarity">
    <text evidence="2">Belongs to the membrane fusion protein (MFP) (TC 8.A.1) family.</text>
</comment>
<dbReference type="Gene3D" id="2.40.420.20">
    <property type="match status" value="1"/>
</dbReference>
<dbReference type="AlphaFoldDB" id="A0A7K1SYY4"/>
<feature type="chain" id="PRO_5029871868" evidence="3">
    <location>
        <begin position="26"/>
        <end position="395"/>
    </location>
</feature>
<dbReference type="Gene3D" id="2.40.50.100">
    <property type="match status" value="1"/>
</dbReference>
<dbReference type="PROSITE" id="PS51257">
    <property type="entry name" value="PROKAR_LIPOPROTEIN"/>
    <property type="match status" value="1"/>
</dbReference>
<dbReference type="Proteomes" id="UP000462014">
    <property type="component" value="Unassembled WGS sequence"/>
</dbReference>
<evidence type="ECO:0000259" key="4">
    <source>
        <dbReference type="Pfam" id="PF25876"/>
    </source>
</evidence>
<evidence type="ECO:0000259" key="5">
    <source>
        <dbReference type="Pfam" id="PF25917"/>
    </source>
</evidence>
<feature type="domain" description="Multidrug resistance protein MdtA-like alpha-helical hairpin" evidence="4">
    <location>
        <begin position="114"/>
        <end position="181"/>
    </location>
</feature>
<sequence>MKNPKLYQLVFHKQFIFLVAVFLLAASCKNKGDKNSMAAAADQPKDYTVLELSPRKAVLNTDFPASIQGQQNIEIRPKIDGYVEKIYVDEGSIVKKGQLLFSISAPQYEEDVRTAEAGILTAQADVSSAKMEVEKVKPLVDKNIISHYELESAQYTLQSKQALLSQAKATLSNARINLGYTRISSPVSGIIGSLPYKLGSLVSGTTTDPLTTVYNTGNVFAYFSVNEKQLLNFTRNSKGNTFEEKIQSMPKVSLLLSDGSKYAYEGKIETVNGLINSATGSADTRAVFINPKGLIRSGSSATVRIPLTLDSAILVPQSATYELQDKRFVNVLDKGNKVKSVAIEVMQNTPGQFYVVQTGLSKGDKIILEGAGTLKEGTQVKPKEADENSIYQDLK</sequence>